<sequence length="156" mass="17361">MVKSKNKKRRAKASFRENDNADSMAIEGDGDGTVDIAGQEREREGEGEGGGARGDAEESARALSAGRLKKKQRWEQKLLKAKVDALHKQRQKLNKRIPEENATRKEVLQQLKTLVAAQTESHQDEWKKLERARKGPSNNGNIVPPAGSQHDPLRSC</sequence>
<dbReference type="Gramene" id="GBG58632">
    <property type="protein sequence ID" value="GBG58632"/>
    <property type="gene ID" value="CBR_g32"/>
</dbReference>
<dbReference type="EMBL" id="BFEA01000001">
    <property type="protein sequence ID" value="GBG58632.1"/>
    <property type="molecule type" value="Genomic_DNA"/>
</dbReference>
<feature type="compositionally biased region" description="Basic residues" evidence="1">
    <location>
        <begin position="1"/>
        <end position="13"/>
    </location>
</feature>
<name>A0A388JLP1_CHABU</name>
<keyword evidence="3" id="KW-1185">Reference proteome</keyword>
<reference evidence="2 3" key="1">
    <citation type="journal article" date="2018" name="Cell">
        <title>The Chara Genome: Secondary Complexity and Implications for Plant Terrestrialization.</title>
        <authorList>
            <person name="Nishiyama T."/>
            <person name="Sakayama H."/>
            <person name="Vries J.D."/>
            <person name="Buschmann H."/>
            <person name="Saint-Marcoux D."/>
            <person name="Ullrich K.K."/>
            <person name="Haas F.B."/>
            <person name="Vanderstraeten L."/>
            <person name="Becker D."/>
            <person name="Lang D."/>
            <person name="Vosolsobe S."/>
            <person name="Rombauts S."/>
            <person name="Wilhelmsson P.K.I."/>
            <person name="Janitza P."/>
            <person name="Kern R."/>
            <person name="Heyl A."/>
            <person name="Rumpler F."/>
            <person name="Villalobos L.I.A.C."/>
            <person name="Clay J.M."/>
            <person name="Skokan R."/>
            <person name="Toyoda A."/>
            <person name="Suzuki Y."/>
            <person name="Kagoshima H."/>
            <person name="Schijlen E."/>
            <person name="Tajeshwar N."/>
            <person name="Catarino B."/>
            <person name="Hetherington A.J."/>
            <person name="Saltykova A."/>
            <person name="Bonnot C."/>
            <person name="Breuninger H."/>
            <person name="Symeonidi A."/>
            <person name="Radhakrishnan G.V."/>
            <person name="Van Nieuwerburgh F."/>
            <person name="Deforce D."/>
            <person name="Chang C."/>
            <person name="Karol K.G."/>
            <person name="Hedrich R."/>
            <person name="Ulvskov P."/>
            <person name="Glockner G."/>
            <person name="Delwiche C.F."/>
            <person name="Petrasek J."/>
            <person name="Van de Peer Y."/>
            <person name="Friml J."/>
            <person name="Beilby M."/>
            <person name="Dolan L."/>
            <person name="Kohara Y."/>
            <person name="Sugano S."/>
            <person name="Fujiyama A."/>
            <person name="Delaux P.-M."/>
            <person name="Quint M."/>
            <person name="TheiBen G."/>
            <person name="Hagemann M."/>
            <person name="Harholt J."/>
            <person name="Dunand C."/>
            <person name="Zachgo S."/>
            <person name="Langdale J."/>
            <person name="Maumus F."/>
            <person name="Straeten D.V.D."/>
            <person name="Gould S.B."/>
            <person name="Rensing S.A."/>
        </authorList>
    </citation>
    <scope>NUCLEOTIDE SEQUENCE [LARGE SCALE GENOMIC DNA]</scope>
    <source>
        <strain evidence="2 3">S276</strain>
    </source>
</reference>
<dbReference type="AlphaFoldDB" id="A0A388JLP1"/>
<evidence type="ECO:0000313" key="3">
    <source>
        <dbReference type="Proteomes" id="UP000265515"/>
    </source>
</evidence>
<feature type="region of interest" description="Disordered" evidence="1">
    <location>
        <begin position="1"/>
        <end position="72"/>
    </location>
</feature>
<protein>
    <submittedName>
        <fullName evidence="2">Uncharacterized protein</fullName>
    </submittedName>
</protein>
<feature type="compositionally biased region" description="Basic and acidic residues" evidence="1">
    <location>
        <begin position="121"/>
        <end position="133"/>
    </location>
</feature>
<evidence type="ECO:0000256" key="1">
    <source>
        <dbReference type="SAM" id="MobiDB-lite"/>
    </source>
</evidence>
<dbReference type="Proteomes" id="UP000265515">
    <property type="component" value="Unassembled WGS sequence"/>
</dbReference>
<comment type="caution">
    <text evidence="2">The sequence shown here is derived from an EMBL/GenBank/DDBJ whole genome shotgun (WGS) entry which is preliminary data.</text>
</comment>
<gene>
    <name evidence="2" type="ORF">CBR_g32</name>
</gene>
<feature type="region of interest" description="Disordered" evidence="1">
    <location>
        <begin position="119"/>
        <end position="156"/>
    </location>
</feature>
<proteinExistence type="predicted"/>
<evidence type="ECO:0000313" key="2">
    <source>
        <dbReference type="EMBL" id="GBG58632.1"/>
    </source>
</evidence>
<accession>A0A388JLP1</accession>
<organism evidence="2 3">
    <name type="scientific">Chara braunii</name>
    <name type="common">Braun's stonewort</name>
    <dbReference type="NCBI Taxonomy" id="69332"/>
    <lineage>
        <taxon>Eukaryota</taxon>
        <taxon>Viridiplantae</taxon>
        <taxon>Streptophyta</taxon>
        <taxon>Charophyceae</taxon>
        <taxon>Charales</taxon>
        <taxon>Characeae</taxon>
        <taxon>Chara</taxon>
    </lineage>
</organism>